<organism evidence="2 3">
    <name type="scientific">Histidinibacterium aquaticum</name>
    <dbReference type="NCBI Taxonomy" id="2613962"/>
    <lineage>
        <taxon>Bacteria</taxon>
        <taxon>Pseudomonadati</taxon>
        <taxon>Pseudomonadota</taxon>
        <taxon>Alphaproteobacteria</taxon>
        <taxon>Rhodobacterales</taxon>
        <taxon>Paracoccaceae</taxon>
        <taxon>Histidinibacterium</taxon>
    </lineage>
</organism>
<comment type="caution">
    <text evidence="2">The sequence shown here is derived from an EMBL/GenBank/DDBJ whole genome shotgun (WGS) entry which is preliminary data.</text>
</comment>
<dbReference type="Proteomes" id="UP000326554">
    <property type="component" value="Unassembled WGS sequence"/>
</dbReference>
<proteinExistence type="predicted"/>
<feature type="signal peptide" evidence="1">
    <location>
        <begin position="1"/>
        <end position="21"/>
    </location>
</feature>
<dbReference type="RefSeq" id="WP_150445179.1">
    <property type="nucleotide sequence ID" value="NZ_VYQE01000003.1"/>
</dbReference>
<feature type="chain" id="PRO_5023820512" description="Lipoprotein" evidence="1">
    <location>
        <begin position="22"/>
        <end position="177"/>
    </location>
</feature>
<evidence type="ECO:0008006" key="4">
    <source>
        <dbReference type="Google" id="ProtNLM"/>
    </source>
</evidence>
<name>A0A5J5GIE6_9RHOB</name>
<keyword evidence="3" id="KW-1185">Reference proteome</keyword>
<sequence length="177" mass="17743">MTRARPTITTAALAAAALGLAACGAPLPVSNGNGPVEPPAELVVLDPIAQGFSTPDPSYTPPGNRGNIQCTTVTQSASTGPVYEATQYGMERWRDFAADSPGVSSPGPDGPREVAAYVVDFCQGTPVATVLDAVNVFLSSRPGSTASSFGGADPAIDVGTPDGPDSILAGDAQIGQI</sequence>
<evidence type="ECO:0000313" key="3">
    <source>
        <dbReference type="Proteomes" id="UP000326554"/>
    </source>
</evidence>
<reference evidence="2 3" key="1">
    <citation type="submission" date="2019-09" db="EMBL/GenBank/DDBJ databases">
        <authorList>
            <person name="Park J.-S."/>
            <person name="Choi H.-J."/>
        </authorList>
    </citation>
    <scope>NUCLEOTIDE SEQUENCE [LARGE SCALE GENOMIC DNA]</scope>
    <source>
        <strain evidence="2 3">176SS1-4</strain>
    </source>
</reference>
<evidence type="ECO:0000256" key="1">
    <source>
        <dbReference type="SAM" id="SignalP"/>
    </source>
</evidence>
<protein>
    <recommendedName>
        <fullName evidence="4">Lipoprotein</fullName>
    </recommendedName>
</protein>
<gene>
    <name evidence="2" type="ORF">F3S47_10250</name>
</gene>
<dbReference type="PROSITE" id="PS51257">
    <property type="entry name" value="PROKAR_LIPOPROTEIN"/>
    <property type="match status" value="1"/>
</dbReference>
<dbReference type="AlphaFoldDB" id="A0A5J5GIE6"/>
<evidence type="ECO:0000313" key="2">
    <source>
        <dbReference type="EMBL" id="KAA9007897.1"/>
    </source>
</evidence>
<keyword evidence="1" id="KW-0732">Signal</keyword>
<accession>A0A5J5GIE6</accession>
<dbReference type="EMBL" id="VYQE01000003">
    <property type="protein sequence ID" value="KAA9007897.1"/>
    <property type="molecule type" value="Genomic_DNA"/>
</dbReference>